<evidence type="ECO:0000256" key="1">
    <source>
        <dbReference type="SAM" id="MobiDB-lite"/>
    </source>
</evidence>
<feature type="compositionally biased region" description="Basic and acidic residues" evidence="1">
    <location>
        <begin position="124"/>
        <end position="143"/>
    </location>
</feature>
<dbReference type="RefSeq" id="XP_060417885.1">
    <property type="nucleotide sequence ID" value="XM_060553045.1"/>
</dbReference>
<name>A0AAD8Q8A2_9PEZI</name>
<evidence type="ECO:0000313" key="3">
    <source>
        <dbReference type="Proteomes" id="UP001230504"/>
    </source>
</evidence>
<sequence length="149" mass="17107">MATIARGWSSTDLPLSISLDSFVDQRVDRWKWMEANTPDHIYHYSFSHPPSWEGWFRLYQGLEWDRVNGKRSQTSRKVGGYDLRADDVIAAHIDQLNVNADFDRNRGNVKCSSTSDPLSGRGISCHEEISTPRREKSAVEKRSQTLHTI</sequence>
<accession>A0AAD8Q8A2</accession>
<feature type="region of interest" description="Disordered" evidence="1">
    <location>
        <begin position="111"/>
        <end position="149"/>
    </location>
</feature>
<protein>
    <submittedName>
        <fullName evidence="2">Uncharacterized protein</fullName>
    </submittedName>
</protein>
<proteinExistence type="predicted"/>
<dbReference type="AlphaFoldDB" id="A0AAD8Q8A2"/>
<dbReference type="EMBL" id="JAHLJV010000009">
    <property type="protein sequence ID" value="KAK1597071.1"/>
    <property type="molecule type" value="Genomic_DNA"/>
</dbReference>
<reference evidence="2" key="1">
    <citation type="submission" date="2021-06" db="EMBL/GenBank/DDBJ databases">
        <title>Comparative genomics, transcriptomics and evolutionary studies reveal genomic signatures of adaptation to plant cell wall in hemibiotrophic fungi.</title>
        <authorList>
            <consortium name="DOE Joint Genome Institute"/>
            <person name="Baroncelli R."/>
            <person name="Diaz J.F."/>
            <person name="Benocci T."/>
            <person name="Peng M."/>
            <person name="Battaglia E."/>
            <person name="Haridas S."/>
            <person name="Andreopoulos W."/>
            <person name="Labutti K."/>
            <person name="Pangilinan J."/>
            <person name="Floch G.L."/>
            <person name="Makela M.R."/>
            <person name="Henrissat B."/>
            <person name="Grigoriev I.V."/>
            <person name="Crouch J.A."/>
            <person name="De Vries R.P."/>
            <person name="Sukno S.A."/>
            <person name="Thon M.R."/>
        </authorList>
    </citation>
    <scope>NUCLEOTIDE SEQUENCE</scope>
    <source>
        <strain evidence="2">CBS 125086</strain>
    </source>
</reference>
<organism evidence="2 3">
    <name type="scientific">Colletotrichum navitas</name>
    <dbReference type="NCBI Taxonomy" id="681940"/>
    <lineage>
        <taxon>Eukaryota</taxon>
        <taxon>Fungi</taxon>
        <taxon>Dikarya</taxon>
        <taxon>Ascomycota</taxon>
        <taxon>Pezizomycotina</taxon>
        <taxon>Sordariomycetes</taxon>
        <taxon>Hypocreomycetidae</taxon>
        <taxon>Glomerellales</taxon>
        <taxon>Glomerellaceae</taxon>
        <taxon>Colletotrichum</taxon>
        <taxon>Colletotrichum graminicola species complex</taxon>
    </lineage>
</organism>
<gene>
    <name evidence="2" type="ORF">LY79DRAFT_404319</name>
</gene>
<comment type="caution">
    <text evidence="2">The sequence shown here is derived from an EMBL/GenBank/DDBJ whole genome shotgun (WGS) entry which is preliminary data.</text>
</comment>
<dbReference type="GeneID" id="85437285"/>
<keyword evidence="3" id="KW-1185">Reference proteome</keyword>
<evidence type="ECO:0000313" key="2">
    <source>
        <dbReference type="EMBL" id="KAK1597071.1"/>
    </source>
</evidence>
<dbReference type="Proteomes" id="UP001230504">
    <property type="component" value="Unassembled WGS sequence"/>
</dbReference>